<organism evidence="1 2">
    <name type="scientific">Pythium insidiosum</name>
    <name type="common">Pythiosis disease agent</name>
    <dbReference type="NCBI Taxonomy" id="114742"/>
    <lineage>
        <taxon>Eukaryota</taxon>
        <taxon>Sar</taxon>
        <taxon>Stramenopiles</taxon>
        <taxon>Oomycota</taxon>
        <taxon>Peronosporomycetes</taxon>
        <taxon>Pythiales</taxon>
        <taxon>Pythiaceae</taxon>
        <taxon>Pythium</taxon>
    </lineage>
</organism>
<dbReference type="PANTHER" id="PTHR13547:SF1">
    <property type="entry name" value="MITOCHONDRIAL RIBONUCLEASE P CATALYTIC SUBUNIT"/>
    <property type="match status" value="1"/>
</dbReference>
<name>A0AAD5Q7G8_PYTIN</name>
<dbReference type="Proteomes" id="UP001209570">
    <property type="component" value="Unassembled WGS sequence"/>
</dbReference>
<keyword evidence="2" id="KW-1185">Reference proteome</keyword>
<gene>
    <name evidence="1" type="ORF">P43SY_006188</name>
</gene>
<dbReference type="PANTHER" id="PTHR13547">
    <property type="match status" value="1"/>
</dbReference>
<sequence length="468" mass="52873">MRRASLHVHRALLRAVRPPPSGLRARAMSPPLYRAAGALLAAESSSAARPRRALHERAFATRAGEPDGKAFQWNVHHDVVIKQMPLPDVFERLQSEVSLRGLRSTRVRKAVDVFYFHCLQQVEALPAAFVQRVVDYFVDELFRPRQKPAFVLGETMNEGAFAAMVKLLLARQDLDAAWRLVSDLCAVSSDGVHFRTVGPIIEFLCQRHDYAEAMARWQRLKTVKMEWTSAMEDTLVQLVIACVRHHHTKNAPTHSAGPFTTLMQELLLDLKAATKSLSVDNGKRLRHAFQGAGFQVKSLASDEMLQPCCTVCGTTLQKDHPSDDEQRRLVEAVETGALLKIKSNSITTKEFLGPFKHWLLAKHAAARASGRLHYILDGPNIAYLNQNFDAGSFRFDHIDLVARMLQAEGHEVSITIPFSYLEESSKLQIRTRKFKKLRKDGRVATRRRTDDEKAMIDRWREENLVSAS</sequence>
<dbReference type="AlphaFoldDB" id="A0AAD5Q7G8"/>
<dbReference type="Gene3D" id="3.40.50.11980">
    <property type="match status" value="1"/>
</dbReference>
<dbReference type="GO" id="GO:0004526">
    <property type="term" value="F:ribonuclease P activity"/>
    <property type="evidence" value="ECO:0007669"/>
    <property type="project" value="TreeGrafter"/>
</dbReference>
<evidence type="ECO:0000313" key="2">
    <source>
        <dbReference type="Proteomes" id="UP001209570"/>
    </source>
</evidence>
<dbReference type="EMBL" id="JAKCXM010000215">
    <property type="protein sequence ID" value="KAJ0398464.1"/>
    <property type="molecule type" value="Genomic_DNA"/>
</dbReference>
<comment type="caution">
    <text evidence="1">The sequence shown here is derived from an EMBL/GenBank/DDBJ whole genome shotgun (WGS) entry which is preliminary data.</text>
</comment>
<protein>
    <submittedName>
        <fullName evidence="1">Uncharacterized protein</fullName>
    </submittedName>
</protein>
<accession>A0AAD5Q7G8</accession>
<reference evidence="1" key="1">
    <citation type="submission" date="2021-12" db="EMBL/GenBank/DDBJ databases">
        <title>Prjna785345.</title>
        <authorList>
            <person name="Rujirawat T."/>
            <person name="Krajaejun T."/>
        </authorList>
    </citation>
    <scope>NUCLEOTIDE SEQUENCE</scope>
    <source>
        <strain evidence="1">Pi057C3</strain>
    </source>
</reference>
<proteinExistence type="predicted"/>
<evidence type="ECO:0000313" key="1">
    <source>
        <dbReference type="EMBL" id="KAJ0398464.1"/>
    </source>
</evidence>
<dbReference type="GO" id="GO:0001682">
    <property type="term" value="P:tRNA 5'-leader removal"/>
    <property type="evidence" value="ECO:0007669"/>
    <property type="project" value="TreeGrafter"/>
</dbReference>